<evidence type="ECO:0000313" key="4">
    <source>
        <dbReference type="Proteomes" id="UP001139516"/>
    </source>
</evidence>
<dbReference type="Pfam" id="PF22691">
    <property type="entry name" value="Thiolase_C_1"/>
    <property type="match status" value="1"/>
</dbReference>
<dbReference type="Proteomes" id="UP001139516">
    <property type="component" value="Unassembled WGS sequence"/>
</dbReference>
<gene>
    <name evidence="3" type="ORF">M0638_23475</name>
</gene>
<dbReference type="PIRSF" id="PIRSF000429">
    <property type="entry name" value="Ac-CoA_Ac_transf"/>
    <property type="match status" value="1"/>
</dbReference>
<dbReference type="CDD" id="cd00829">
    <property type="entry name" value="SCP-x_thiolase"/>
    <property type="match status" value="1"/>
</dbReference>
<keyword evidence="4" id="KW-1185">Reference proteome</keyword>
<evidence type="ECO:0000259" key="2">
    <source>
        <dbReference type="Pfam" id="PF22691"/>
    </source>
</evidence>
<feature type="domain" description="Thiolase N-terminal" evidence="1">
    <location>
        <begin position="22"/>
        <end position="213"/>
    </location>
</feature>
<evidence type="ECO:0000259" key="1">
    <source>
        <dbReference type="Pfam" id="PF00108"/>
    </source>
</evidence>
<dbReference type="InterPro" id="IPR016039">
    <property type="entry name" value="Thiolase-like"/>
</dbReference>
<feature type="domain" description="Thiolase C-terminal" evidence="2">
    <location>
        <begin position="251"/>
        <end position="373"/>
    </location>
</feature>
<dbReference type="AlphaFoldDB" id="A0A9X1YJJ2"/>
<dbReference type="PANTHER" id="PTHR42870">
    <property type="entry name" value="ACETYL-COA C-ACETYLTRANSFERASE"/>
    <property type="match status" value="1"/>
</dbReference>
<organism evidence="3 4">
    <name type="scientific">Roseomonas acroporae</name>
    <dbReference type="NCBI Taxonomy" id="2937791"/>
    <lineage>
        <taxon>Bacteria</taxon>
        <taxon>Pseudomonadati</taxon>
        <taxon>Pseudomonadota</taxon>
        <taxon>Alphaproteobacteria</taxon>
        <taxon>Acetobacterales</taxon>
        <taxon>Roseomonadaceae</taxon>
        <taxon>Roseomonas</taxon>
    </lineage>
</organism>
<dbReference type="GO" id="GO:0003988">
    <property type="term" value="F:acetyl-CoA C-acyltransferase activity"/>
    <property type="evidence" value="ECO:0007669"/>
    <property type="project" value="UniProtKB-ARBA"/>
</dbReference>
<dbReference type="EMBL" id="JALPRX010000118">
    <property type="protein sequence ID" value="MCK8787336.1"/>
    <property type="molecule type" value="Genomic_DNA"/>
</dbReference>
<name>A0A9X1YJJ2_9PROT</name>
<reference evidence="3" key="1">
    <citation type="submission" date="2022-04" db="EMBL/GenBank/DDBJ databases">
        <title>Roseomonas acroporae sp. nov., isolated from coral Acropora digitifera.</title>
        <authorList>
            <person name="Sun H."/>
        </authorList>
    </citation>
    <scope>NUCLEOTIDE SEQUENCE</scope>
    <source>
        <strain evidence="3">NAR14</strain>
    </source>
</reference>
<accession>A0A9X1YJJ2</accession>
<protein>
    <submittedName>
        <fullName evidence="3">Thiolase family protein</fullName>
    </submittedName>
</protein>
<dbReference type="PANTHER" id="PTHR42870:SF1">
    <property type="entry name" value="NON-SPECIFIC LIPID-TRANSFER PROTEIN-LIKE 2"/>
    <property type="match status" value="1"/>
</dbReference>
<sequence length="392" mass="40352">MLADRAIAVVAHGEVPNAKGSGRSALELGAAAMRDALRRSGIRLDEIDGVLATTPLSEAGDPFWTNLLVETLGLSPTWLQAIDLGGASAIAGVARAAAAIHAGACETVLCLFADAPSTRYLGRQGGHRAEIADPAGWGGPVTGFGLLASVYADRYGWPEAALARLAVQQRENAARNPNACAELARPLTEEAYRRSRPIADPLRLLDCVMRCDGANAVIVTSTAAARRRGLARVAHPVAYRELTNPDPRGESDDLLASGFSVVGPRALADAGLAASDIRMLQAYDDFTIAVLLQLEEIGFCARGEAGAFVLANDLSPAGRLPVNTGGGQLSAGQCGLAGGGIGLVEAVRQILGEAGPRQVVAPRNAMVTGLGVVPYAGNWGTSAVLILEGGSP</sequence>
<dbReference type="Gene3D" id="3.40.47.10">
    <property type="match status" value="1"/>
</dbReference>
<dbReference type="InterPro" id="IPR055140">
    <property type="entry name" value="Thiolase_C_2"/>
</dbReference>
<comment type="caution">
    <text evidence="3">The sequence shown here is derived from an EMBL/GenBank/DDBJ whole genome shotgun (WGS) entry which is preliminary data.</text>
</comment>
<dbReference type="InterPro" id="IPR002155">
    <property type="entry name" value="Thiolase"/>
</dbReference>
<evidence type="ECO:0000313" key="3">
    <source>
        <dbReference type="EMBL" id="MCK8787336.1"/>
    </source>
</evidence>
<dbReference type="SUPFAM" id="SSF53901">
    <property type="entry name" value="Thiolase-like"/>
    <property type="match status" value="2"/>
</dbReference>
<dbReference type="RefSeq" id="WP_248669412.1">
    <property type="nucleotide sequence ID" value="NZ_JALPRX010000118.1"/>
</dbReference>
<dbReference type="InterPro" id="IPR020616">
    <property type="entry name" value="Thiolase_N"/>
</dbReference>
<dbReference type="Pfam" id="PF00108">
    <property type="entry name" value="Thiolase_N"/>
    <property type="match status" value="1"/>
</dbReference>
<proteinExistence type="predicted"/>